<organism evidence="2 3">
    <name type="scientific">Agaricus bisporus var. burnettii (strain JB137-S8 / ATCC MYA-4627 / FGSC 10392)</name>
    <name type="common">White button mushroom</name>
    <dbReference type="NCBI Taxonomy" id="597362"/>
    <lineage>
        <taxon>Eukaryota</taxon>
        <taxon>Fungi</taxon>
        <taxon>Dikarya</taxon>
        <taxon>Basidiomycota</taxon>
        <taxon>Agaricomycotina</taxon>
        <taxon>Agaricomycetes</taxon>
        <taxon>Agaricomycetidae</taxon>
        <taxon>Agaricales</taxon>
        <taxon>Agaricineae</taxon>
        <taxon>Agaricaceae</taxon>
        <taxon>Agaricus</taxon>
    </lineage>
</organism>
<dbReference type="Pfam" id="PF08015">
    <property type="entry name" value="Pheromone"/>
    <property type="match status" value="1"/>
</dbReference>
<dbReference type="AlphaFoldDB" id="K5XLI8"/>
<protein>
    <submittedName>
        <fullName evidence="2">Expressed pheromone</fullName>
    </submittedName>
</protein>
<gene>
    <name evidence="2" type="primary">phl1</name>
    <name evidence="2" type="ORF">AGABI1DRAFT_144336</name>
</gene>
<dbReference type="InterPro" id="IPR012597">
    <property type="entry name" value="Pheromone"/>
</dbReference>
<dbReference type="EMBL" id="JH971385">
    <property type="protein sequence ID" value="EKM84448.1"/>
    <property type="molecule type" value="Genomic_DNA"/>
</dbReference>
<dbReference type="RefSeq" id="XP_007326021.1">
    <property type="nucleotide sequence ID" value="XM_007325959.1"/>
</dbReference>
<dbReference type="GO" id="GO:0000772">
    <property type="term" value="F:mating pheromone activity"/>
    <property type="evidence" value="ECO:0007669"/>
    <property type="project" value="InterPro"/>
</dbReference>
<dbReference type="GeneID" id="18828601"/>
<name>K5XLI8_AGABU</name>
<dbReference type="GO" id="GO:0016020">
    <property type="term" value="C:membrane"/>
    <property type="evidence" value="ECO:0007669"/>
    <property type="project" value="InterPro"/>
</dbReference>
<evidence type="ECO:0000313" key="2">
    <source>
        <dbReference type="EMBL" id="EKM84448.1"/>
    </source>
</evidence>
<sequence>MDSFTTFISLFSSSKSEDSTHDTSIPTDEETNGGYGNNAYCVIA</sequence>
<feature type="region of interest" description="Disordered" evidence="1">
    <location>
        <begin position="13"/>
        <end position="37"/>
    </location>
</feature>
<evidence type="ECO:0000256" key="1">
    <source>
        <dbReference type="SAM" id="MobiDB-lite"/>
    </source>
</evidence>
<dbReference type="InParanoid" id="K5XLI8"/>
<keyword evidence="3" id="KW-1185">Reference proteome</keyword>
<proteinExistence type="predicted"/>
<dbReference type="KEGG" id="abp:AGABI1DRAFT144336"/>
<dbReference type="Proteomes" id="UP000008493">
    <property type="component" value="Unassembled WGS sequence"/>
</dbReference>
<dbReference type="HOGENOM" id="CLU_214582_0_0_1"/>
<accession>K5XLI8</accession>
<reference evidence="3" key="1">
    <citation type="journal article" date="2012" name="Proc. Natl. Acad. Sci. U.S.A.">
        <title>Genome sequence of the button mushroom Agaricus bisporus reveals mechanisms governing adaptation to a humic-rich ecological niche.</title>
        <authorList>
            <person name="Morin E."/>
            <person name="Kohler A."/>
            <person name="Baker A.R."/>
            <person name="Foulongne-Oriol M."/>
            <person name="Lombard V."/>
            <person name="Nagy L.G."/>
            <person name="Ohm R.A."/>
            <person name="Patyshakuliyeva A."/>
            <person name="Brun A."/>
            <person name="Aerts A.L."/>
            <person name="Bailey A.M."/>
            <person name="Billette C."/>
            <person name="Coutinho P.M."/>
            <person name="Deakin G."/>
            <person name="Doddapaneni H."/>
            <person name="Floudas D."/>
            <person name="Grimwood J."/>
            <person name="Hilden K."/>
            <person name="Kuees U."/>
            <person name="LaButti K.M."/>
            <person name="Lapidus A."/>
            <person name="Lindquist E.A."/>
            <person name="Lucas S.M."/>
            <person name="Murat C."/>
            <person name="Riley R.W."/>
            <person name="Salamov A.A."/>
            <person name="Schmutz J."/>
            <person name="Subramanian V."/>
            <person name="Woesten H.A.B."/>
            <person name="Xu J."/>
            <person name="Eastwood D.C."/>
            <person name="Foster G.D."/>
            <person name="Sonnenberg A.S."/>
            <person name="Cullen D."/>
            <person name="de Vries R.P."/>
            <person name="Lundell T."/>
            <person name="Hibbett D.S."/>
            <person name="Henrissat B."/>
            <person name="Burton K.S."/>
            <person name="Kerrigan R.W."/>
            <person name="Challen M.P."/>
            <person name="Grigoriev I.V."/>
            <person name="Martin F."/>
        </authorList>
    </citation>
    <scope>NUCLEOTIDE SEQUENCE [LARGE SCALE GENOMIC DNA]</scope>
    <source>
        <strain evidence="3">JB137-S8 / ATCC MYA-4627 / FGSC 10392</strain>
    </source>
</reference>
<evidence type="ECO:0000313" key="3">
    <source>
        <dbReference type="Proteomes" id="UP000008493"/>
    </source>
</evidence>